<keyword evidence="3" id="KW-1185">Reference proteome</keyword>
<reference evidence="4" key="2">
    <citation type="submission" date="2019-09" db="UniProtKB">
        <authorList>
            <consortium name="WormBaseParasite"/>
        </authorList>
    </citation>
    <scope>IDENTIFICATION</scope>
</reference>
<organism evidence="3 4">
    <name type="scientific">Heligmosomoides polygyrus</name>
    <name type="common">Parasitic roundworm</name>
    <dbReference type="NCBI Taxonomy" id="6339"/>
    <lineage>
        <taxon>Eukaryota</taxon>
        <taxon>Metazoa</taxon>
        <taxon>Ecdysozoa</taxon>
        <taxon>Nematoda</taxon>
        <taxon>Chromadorea</taxon>
        <taxon>Rhabditida</taxon>
        <taxon>Rhabditina</taxon>
        <taxon>Rhabditomorpha</taxon>
        <taxon>Strongyloidea</taxon>
        <taxon>Heligmosomidae</taxon>
        <taxon>Heligmosomoides</taxon>
    </lineage>
</organism>
<dbReference type="Proteomes" id="UP000050761">
    <property type="component" value="Unassembled WGS sequence"/>
</dbReference>
<feature type="region of interest" description="Disordered" evidence="1">
    <location>
        <begin position="160"/>
        <end position="191"/>
    </location>
</feature>
<protein>
    <submittedName>
        <fullName evidence="4">DDHD domain-containing protein</fullName>
    </submittedName>
</protein>
<accession>A0A3P8CNL7</accession>
<sequence length="191" mass="21539">MLHFGDTSPTLLPTLLGECYAKFAYQSGSDNNLELSDGDKRDEEISKYGVLQYSVHNRPMTVSEWEMDPGSIPKNGWETLPRHTWMYVPFDIMDIFHVYVIGARHMIDKLPATRKLKSSRPGAAECSMFGVRFLTPFRRLDAHLTSPRKILLRRLCASTGSHEGPDCPSCPGPDPRLVDHNEEADGQHDPV</sequence>
<proteinExistence type="predicted"/>
<gene>
    <name evidence="2" type="ORF">HPBE_LOCUS23701</name>
</gene>
<reference evidence="2 3" key="1">
    <citation type="submission" date="2018-11" db="EMBL/GenBank/DDBJ databases">
        <authorList>
            <consortium name="Pathogen Informatics"/>
        </authorList>
    </citation>
    <scope>NUCLEOTIDE SEQUENCE [LARGE SCALE GENOMIC DNA]</scope>
</reference>
<dbReference type="WBParaSite" id="HPBE_0002370201-mRNA-1">
    <property type="protein sequence ID" value="HPBE_0002370201-mRNA-1"/>
    <property type="gene ID" value="HPBE_0002370201"/>
</dbReference>
<evidence type="ECO:0000313" key="3">
    <source>
        <dbReference type="Proteomes" id="UP000050761"/>
    </source>
</evidence>
<evidence type="ECO:0000256" key="1">
    <source>
        <dbReference type="SAM" id="MobiDB-lite"/>
    </source>
</evidence>
<name>A0A183GLY2_HELPZ</name>
<dbReference type="AlphaFoldDB" id="A0A183GLY2"/>
<evidence type="ECO:0000313" key="4">
    <source>
        <dbReference type="WBParaSite" id="HPBE_0002370201-mRNA-1"/>
    </source>
</evidence>
<dbReference type="EMBL" id="UZAH01035367">
    <property type="protein sequence ID" value="VDP40392.1"/>
    <property type="molecule type" value="Genomic_DNA"/>
</dbReference>
<accession>A0A183GLY2</accession>
<evidence type="ECO:0000313" key="2">
    <source>
        <dbReference type="EMBL" id="VDP40392.1"/>
    </source>
</evidence>
<feature type="compositionally biased region" description="Basic and acidic residues" evidence="1">
    <location>
        <begin position="176"/>
        <end position="191"/>
    </location>
</feature>